<dbReference type="SUPFAM" id="SSF51206">
    <property type="entry name" value="cAMP-binding domain-like"/>
    <property type="match status" value="1"/>
</dbReference>
<organism evidence="2 3">
    <name type="scientific">Bacteroides pyogenes</name>
    <dbReference type="NCBI Taxonomy" id="310300"/>
    <lineage>
        <taxon>Bacteria</taxon>
        <taxon>Pseudomonadati</taxon>
        <taxon>Bacteroidota</taxon>
        <taxon>Bacteroidia</taxon>
        <taxon>Bacteroidales</taxon>
        <taxon>Bacteroidaceae</taxon>
        <taxon>Bacteroides</taxon>
    </lineage>
</organism>
<dbReference type="RefSeq" id="WP_027325625.1">
    <property type="nucleotide sequence ID" value="NZ_CAMBON010000025.1"/>
</dbReference>
<feature type="domain" description="Cyclic nucleotide-binding" evidence="1">
    <location>
        <begin position="35"/>
        <end position="122"/>
    </location>
</feature>
<dbReference type="Pfam" id="PF00027">
    <property type="entry name" value="cNMP_binding"/>
    <property type="match status" value="1"/>
</dbReference>
<accession>A0A5D3ECS5</accession>
<evidence type="ECO:0000313" key="3">
    <source>
        <dbReference type="Proteomes" id="UP000324383"/>
    </source>
</evidence>
<evidence type="ECO:0000313" key="2">
    <source>
        <dbReference type="EMBL" id="TYK33330.1"/>
    </source>
</evidence>
<reference evidence="2 3" key="1">
    <citation type="submission" date="2019-07" db="EMBL/GenBank/DDBJ databases">
        <title>Draft Genome Sequences of Bacteroides pyogenes Strains Isolated from the Uterus Holstein Dairy Cows with Metritis.</title>
        <authorList>
            <person name="Cunha F."/>
            <person name="Galvao K.N."/>
            <person name="Jeon S.J."/>
            <person name="Jeong K.C."/>
        </authorList>
    </citation>
    <scope>NUCLEOTIDE SEQUENCE [LARGE SCALE GENOMIC DNA]</scope>
    <source>
        <strain evidence="2 3">KG-31</strain>
    </source>
</reference>
<dbReference type="AlphaFoldDB" id="A0A5D3ECS5"/>
<comment type="caution">
    <text evidence="2">The sequence shown here is derived from an EMBL/GenBank/DDBJ whole genome shotgun (WGS) entry which is preliminary data.</text>
</comment>
<name>A0A5D3ECS5_9BACE</name>
<gene>
    <name evidence="2" type="ORF">FNJ60_08705</name>
</gene>
<dbReference type="Gene3D" id="2.60.120.10">
    <property type="entry name" value="Jelly Rolls"/>
    <property type="match status" value="1"/>
</dbReference>
<dbReference type="Proteomes" id="UP000324383">
    <property type="component" value="Unassembled WGS sequence"/>
</dbReference>
<keyword evidence="3" id="KW-1185">Reference proteome</keyword>
<proteinExistence type="predicted"/>
<dbReference type="InterPro" id="IPR000595">
    <property type="entry name" value="cNMP-bd_dom"/>
</dbReference>
<dbReference type="EMBL" id="VKLW01000017">
    <property type="protein sequence ID" value="TYK33330.1"/>
    <property type="molecule type" value="Genomic_DNA"/>
</dbReference>
<protein>
    <submittedName>
        <fullName evidence="2">Crp/Fnr family transcriptional regulator</fullName>
    </submittedName>
</protein>
<dbReference type="InterPro" id="IPR018490">
    <property type="entry name" value="cNMP-bd_dom_sf"/>
</dbReference>
<sequence>MDTLLRDTVNAVVNSRFPEMSAEGRRLIESILIRKDLPKGIIALNEGEIAREIIFVGKGMLRQYYYKNGKDVTEHFSYEGCILMCIESFLKQEPTRLMVETLEAAVIYQFPYATLQKLTKENPEVDMFYRKILEHSLITSQIKADSWRFESARERYHLLFERHPEIIKRAPLANIASYLLMTPETLSRVRSGVL</sequence>
<evidence type="ECO:0000259" key="1">
    <source>
        <dbReference type="Pfam" id="PF00027"/>
    </source>
</evidence>
<dbReference type="InterPro" id="IPR014710">
    <property type="entry name" value="RmlC-like_jellyroll"/>
</dbReference>